<evidence type="ECO:0000313" key="2">
    <source>
        <dbReference type="Proteomes" id="UP001356427"/>
    </source>
</evidence>
<organism evidence="1 2">
    <name type="scientific">Coregonus suidteri</name>
    <dbReference type="NCBI Taxonomy" id="861788"/>
    <lineage>
        <taxon>Eukaryota</taxon>
        <taxon>Metazoa</taxon>
        <taxon>Chordata</taxon>
        <taxon>Craniata</taxon>
        <taxon>Vertebrata</taxon>
        <taxon>Euteleostomi</taxon>
        <taxon>Actinopterygii</taxon>
        <taxon>Neopterygii</taxon>
        <taxon>Teleostei</taxon>
        <taxon>Protacanthopterygii</taxon>
        <taxon>Salmoniformes</taxon>
        <taxon>Salmonidae</taxon>
        <taxon>Coregoninae</taxon>
        <taxon>Coregonus</taxon>
    </lineage>
</organism>
<reference evidence="1 2" key="1">
    <citation type="submission" date="2021-04" db="EMBL/GenBank/DDBJ databases">
        <authorList>
            <person name="De Guttry C."/>
            <person name="Zahm M."/>
            <person name="Klopp C."/>
            <person name="Cabau C."/>
            <person name="Louis A."/>
            <person name="Berthelot C."/>
            <person name="Parey E."/>
            <person name="Roest Crollius H."/>
            <person name="Montfort J."/>
            <person name="Robinson-Rechavi M."/>
            <person name="Bucao C."/>
            <person name="Bouchez O."/>
            <person name="Gislard M."/>
            <person name="Lluch J."/>
            <person name="Milhes M."/>
            <person name="Lampietro C."/>
            <person name="Lopez Roques C."/>
            <person name="Donnadieu C."/>
            <person name="Braasch I."/>
            <person name="Desvignes T."/>
            <person name="Postlethwait J."/>
            <person name="Bobe J."/>
            <person name="Wedekind C."/>
            <person name="Guiguen Y."/>
        </authorList>
    </citation>
    <scope>NUCLEOTIDE SEQUENCE [LARGE SCALE GENOMIC DNA]</scope>
    <source>
        <strain evidence="1">Cs_M1</strain>
        <tissue evidence="1">Blood</tissue>
    </source>
</reference>
<evidence type="ECO:0000313" key="1">
    <source>
        <dbReference type="EMBL" id="KAK6317442.1"/>
    </source>
</evidence>
<name>A0AAN8M2A8_9TELE</name>
<gene>
    <name evidence="1" type="ORF">J4Q44_G00128420</name>
</gene>
<dbReference type="Proteomes" id="UP001356427">
    <property type="component" value="Unassembled WGS sequence"/>
</dbReference>
<protein>
    <submittedName>
        <fullName evidence="1">Uncharacterized protein</fullName>
    </submittedName>
</protein>
<proteinExistence type="predicted"/>
<accession>A0AAN8M2A8</accession>
<dbReference type="AlphaFoldDB" id="A0AAN8M2A8"/>
<comment type="caution">
    <text evidence="1">The sequence shown here is derived from an EMBL/GenBank/DDBJ whole genome shotgun (WGS) entry which is preliminary data.</text>
</comment>
<keyword evidence="2" id="KW-1185">Reference proteome</keyword>
<sequence>MAERKRNWDKEENDDLPVYLAIPGTADQVPRQKYGGMFCNVEGAYERKTIDFDALSVGQRGNRTPTTAKRETAQEARSPTSLWKIIKNVKLIHRSYVLGILIKAKKNIPKITSDRLLVKGGRIVNDMTSPFMPTSTWRMASLSRLETT</sequence>
<dbReference type="EMBL" id="JAGTTL010000010">
    <property type="protein sequence ID" value="KAK6317442.1"/>
    <property type="molecule type" value="Genomic_DNA"/>
</dbReference>